<dbReference type="EMBL" id="CP032664">
    <property type="protein sequence ID" value="QQO84104.1"/>
    <property type="molecule type" value="Genomic_DNA"/>
</dbReference>
<accession>A0A7T8ECY7</accession>
<dbReference type="InterPro" id="IPR021505">
    <property type="entry name" value="Phage_B3_Orf6"/>
</dbReference>
<organism evidence="1">
    <name type="scientific">Shewanella algae</name>
    <dbReference type="NCBI Taxonomy" id="38313"/>
    <lineage>
        <taxon>Bacteria</taxon>
        <taxon>Pseudomonadati</taxon>
        <taxon>Pseudomonadota</taxon>
        <taxon>Gammaproteobacteria</taxon>
        <taxon>Alteromonadales</taxon>
        <taxon>Shewanellaceae</taxon>
        <taxon>Shewanella</taxon>
    </lineage>
</organism>
<dbReference type="AlphaFoldDB" id="A0A7T8ECY7"/>
<dbReference type="RefSeq" id="WP_397608947.1">
    <property type="nucleotide sequence ID" value="NZ_CP032664.1"/>
</dbReference>
<dbReference type="Pfam" id="PF11363">
    <property type="entry name" value="DUF3164"/>
    <property type="match status" value="1"/>
</dbReference>
<name>A0A7T8ECY7_9GAMM</name>
<evidence type="ECO:0000313" key="1">
    <source>
        <dbReference type="EMBL" id="QQO84104.1"/>
    </source>
</evidence>
<protein>
    <submittedName>
        <fullName evidence="1">DUF3164 family protein</fullName>
    </submittedName>
</protein>
<proteinExistence type="predicted"/>
<reference evidence="1" key="1">
    <citation type="submission" date="2018-09" db="EMBL/GenBank/DDBJ databases">
        <title>Genome sequencing and analysis.</title>
        <authorList>
            <person name="Huang Y.-T."/>
        </authorList>
    </citation>
    <scope>NUCLEOTIDE SEQUENCE</scope>
    <source>
        <strain evidence="1">HIDE</strain>
    </source>
</reference>
<gene>
    <name evidence="1" type="ORF">D7032_13125</name>
</gene>
<sequence length="213" mass="23880">MNATDNFNKQFEVVSPAGFRKNAQGHLVPESQIKEIDKLRDEVVMSIVMFAEDLQAKMSLFKANTMAQVADFVDVSAAEHDVKYGGAKGNVNLISFDGKYKVTRSIGEHRIFDERIQAAKAKIDECIKRWSVGSNDHIKALVNSAFRVDKQGNIDVNQVLSLRQLNITDPDWRQAMDAIGDSIKVTGTTPYLRVYKRQDDGAYKQISLDIAKL</sequence>